<feature type="domain" description="Serpin" evidence="4">
    <location>
        <begin position="34"/>
        <end position="391"/>
    </location>
</feature>
<dbReference type="InterPro" id="IPR023796">
    <property type="entry name" value="Serpin_dom"/>
</dbReference>
<dbReference type="OMA" id="NTDGRTH"/>
<feature type="signal peptide" evidence="3">
    <location>
        <begin position="1"/>
        <end position="18"/>
    </location>
</feature>
<evidence type="ECO:0000259" key="4">
    <source>
        <dbReference type="SMART" id="SM00093"/>
    </source>
</evidence>
<dbReference type="InterPro" id="IPR042185">
    <property type="entry name" value="Serpin_sf_2"/>
</dbReference>
<evidence type="ECO:0000256" key="3">
    <source>
        <dbReference type="SAM" id="SignalP"/>
    </source>
</evidence>
<dbReference type="PANTHER" id="PTHR11461:SF211">
    <property type="entry name" value="GH10112P-RELATED"/>
    <property type="match status" value="1"/>
</dbReference>
<dbReference type="Gene3D" id="3.30.497.10">
    <property type="entry name" value="Antithrombin, subunit I, domain 2"/>
    <property type="match status" value="1"/>
</dbReference>
<keyword evidence="3" id="KW-0732">Signal</keyword>
<dbReference type="PANTHER" id="PTHR11461">
    <property type="entry name" value="SERINE PROTEASE INHIBITOR, SERPIN"/>
    <property type="match status" value="1"/>
</dbReference>
<accession>A0A0N5CPJ7</accession>
<evidence type="ECO:0000313" key="7">
    <source>
        <dbReference type="WBParaSite" id="TCLT_0000214201-mRNA-1"/>
    </source>
</evidence>
<dbReference type="EMBL" id="UYYF01000378">
    <property type="protein sequence ID" value="VDM97924.1"/>
    <property type="molecule type" value="Genomic_DNA"/>
</dbReference>
<dbReference type="AlphaFoldDB" id="A0A0N5CPJ7"/>
<reference evidence="7" key="1">
    <citation type="submission" date="2017-02" db="UniProtKB">
        <authorList>
            <consortium name="WormBaseParasite"/>
        </authorList>
    </citation>
    <scope>IDENTIFICATION</scope>
</reference>
<reference evidence="5 6" key="2">
    <citation type="submission" date="2018-11" db="EMBL/GenBank/DDBJ databases">
        <authorList>
            <consortium name="Pathogen Informatics"/>
        </authorList>
    </citation>
    <scope>NUCLEOTIDE SEQUENCE [LARGE SCALE GENOMIC DNA]</scope>
</reference>
<evidence type="ECO:0000256" key="2">
    <source>
        <dbReference type="RuleBase" id="RU000411"/>
    </source>
</evidence>
<dbReference type="SUPFAM" id="SSF56574">
    <property type="entry name" value="Serpins"/>
    <property type="match status" value="1"/>
</dbReference>
<sequence length="404" mass="46974">MLLSIITVLLSSVLLRHCLQNDRDMTKIQLDLALDIYRDRFPDSVEPAFFSPFAITSALSTFYERTTGDSENQLNNLLAKGESKEKLLHYVRMANRRFEENADKVEIGIGSQHLMNDYLAFEENTDGRTHDNDVRNTISIDYSSDQQLDEIRKHIGEWIKNRTEHRTRNVIFFNDSSLLFSVFEIHCGLKWLYKFKLLRMKSVFRISDKKVEKVRMMKTVAKKLAYAETEEAKIIALPFESEKKFMLIIIPRKGNLSNLESKLTGNKLHQYIKTLSITNAIEVTMPMFEIRNVIELGPYLKDRNIALCDQNSDYYDNDNEQLCLQNPVRAVAHIKVNEHGIYNPEWPMTPNKDENVNASRNSRKIVIEQSFIFAIGDFRPTIYFMGRYTGKDISLPITYNKADN</sequence>
<dbReference type="GO" id="GO:0004867">
    <property type="term" value="F:serine-type endopeptidase inhibitor activity"/>
    <property type="evidence" value="ECO:0007669"/>
    <property type="project" value="InterPro"/>
</dbReference>
<feature type="chain" id="PRO_5043126253" evidence="3">
    <location>
        <begin position="19"/>
        <end position="404"/>
    </location>
</feature>
<dbReference type="InterPro" id="IPR036186">
    <property type="entry name" value="Serpin_sf"/>
</dbReference>
<dbReference type="Proteomes" id="UP000276776">
    <property type="component" value="Unassembled WGS sequence"/>
</dbReference>
<dbReference type="Pfam" id="PF00079">
    <property type="entry name" value="Serpin"/>
    <property type="match status" value="1"/>
</dbReference>
<evidence type="ECO:0000256" key="1">
    <source>
        <dbReference type="ARBA" id="ARBA00009500"/>
    </source>
</evidence>
<dbReference type="STRING" id="103827.A0A0N5CPJ7"/>
<protein>
    <submittedName>
        <fullName evidence="7">SERPIN domain-containing protein</fullName>
    </submittedName>
</protein>
<evidence type="ECO:0000313" key="6">
    <source>
        <dbReference type="Proteomes" id="UP000276776"/>
    </source>
</evidence>
<gene>
    <name evidence="5" type="ORF">TCLT_LOCUS2143</name>
</gene>
<dbReference type="SMART" id="SM00093">
    <property type="entry name" value="SERPIN"/>
    <property type="match status" value="1"/>
</dbReference>
<proteinExistence type="inferred from homology"/>
<comment type="similarity">
    <text evidence="1 2">Belongs to the serpin family.</text>
</comment>
<evidence type="ECO:0000313" key="5">
    <source>
        <dbReference type="EMBL" id="VDM97924.1"/>
    </source>
</evidence>
<dbReference type="GO" id="GO:0005615">
    <property type="term" value="C:extracellular space"/>
    <property type="evidence" value="ECO:0007669"/>
    <property type="project" value="InterPro"/>
</dbReference>
<dbReference type="OrthoDB" id="1063785at2759"/>
<keyword evidence="6" id="KW-1185">Reference proteome</keyword>
<dbReference type="InterPro" id="IPR042178">
    <property type="entry name" value="Serpin_sf_1"/>
</dbReference>
<dbReference type="InterPro" id="IPR000215">
    <property type="entry name" value="Serpin_fam"/>
</dbReference>
<organism evidence="7">
    <name type="scientific">Thelazia callipaeda</name>
    <name type="common">Oriental eyeworm</name>
    <name type="synonym">Parasitic nematode</name>
    <dbReference type="NCBI Taxonomy" id="103827"/>
    <lineage>
        <taxon>Eukaryota</taxon>
        <taxon>Metazoa</taxon>
        <taxon>Ecdysozoa</taxon>
        <taxon>Nematoda</taxon>
        <taxon>Chromadorea</taxon>
        <taxon>Rhabditida</taxon>
        <taxon>Spirurina</taxon>
        <taxon>Spiruromorpha</taxon>
        <taxon>Thelazioidea</taxon>
        <taxon>Thelaziidae</taxon>
        <taxon>Thelazia</taxon>
    </lineage>
</organism>
<dbReference type="WBParaSite" id="TCLT_0000214201-mRNA-1">
    <property type="protein sequence ID" value="TCLT_0000214201-mRNA-1"/>
    <property type="gene ID" value="TCLT_0000214201"/>
</dbReference>
<name>A0A0N5CPJ7_THECL</name>
<dbReference type="SMR" id="A0A0N5CPJ7"/>
<dbReference type="Gene3D" id="2.30.39.10">
    <property type="entry name" value="Alpha-1-antitrypsin, domain 1"/>
    <property type="match status" value="1"/>
</dbReference>